<evidence type="ECO:0000313" key="3">
    <source>
        <dbReference type="Proteomes" id="UP001245370"/>
    </source>
</evidence>
<accession>A0ABU1KI93</accession>
<sequence>MNDQPWTSPDAPRWKRWAGNAILVFCVVGAWILLLLDPIVRLWRWWFGV</sequence>
<reference evidence="2 3" key="1">
    <citation type="submission" date="2023-07" db="EMBL/GenBank/DDBJ databases">
        <title>Genomic Encyclopedia of Type Strains, Phase IV (KMG-IV): sequencing the most valuable type-strain genomes for metagenomic binning, comparative biology and taxonomic classification.</title>
        <authorList>
            <person name="Goeker M."/>
        </authorList>
    </citation>
    <scope>NUCLEOTIDE SEQUENCE [LARGE SCALE GENOMIC DNA]</scope>
    <source>
        <strain evidence="2 3">DSM 338</strain>
    </source>
</reference>
<keyword evidence="1" id="KW-1133">Transmembrane helix</keyword>
<gene>
    <name evidence="2" type="ORF">GGQ86_003036</name>
</gene>
<proteinExistence type="predicted"/>
<dbReference type="Proteomes" id="UP001245370">
    <property type="component" value="Unassembled WGS sequence"/>
</dbReference>
<dbReference type="EMBL" id="JAVDPY010000005">
    <property type="protein sequence ID" value="MDR6334554.1"/>
    <property type="molecule type" value="Genomic_DNA"/>
</dbReference>
<keyword evidence="1" id="KW-0812">Transmembrane</keyword>
<keyword evidence="3" id="KW-1185">Reference proteome</keyword>
<evidence type="ECO:0000256" key="1">
    <source>
        <dbReference type="SAM" id="Phobius"/>
    </source>
</evidence>
<comment type="caution">
    <text evidence="2">The sequence shown here is derived from an EMBL/GenBank/DDBJ whole genome shotgun (WGS) entry which is preliminary data.</text>
</comment>
<organism evidence="2 3">
    <name type="scientific">Xanthobacter flavus</name>
    <dbReference type="NCBI Taxonomy" id="281"/>
    <lineage>
        <taxon>Bacteria</taxon>
        <taxon>Pseudomonadati</taxon>
        <taxon>Pseudomonadota</taxon>
        <taxon>Alphaproteobacteria</taxon>
        <taxon>Hyphomicrobiales</taxon>
        <taxon>Xanthobacteraceae</taxon>
        <taxon>Xanthobacter</taxon>
    </lineage>
</organism>
<name>A0ABU1KI93_XANFL</name>
<protein>
    <submittedName>
        <fullName evidence="2">Uncharacterized protein</fullName>
    </submittedName>
</protein>
<dbReference type="RefSeq" id="WP_394114384.1">
    <property type="nucleotide sequence ID" value="NZ_JBAFUQ010000015.1"/>
</dbReference>
<feature type="transmembrane region" description="Helical" evidence="1">
    <location>
        <begin position="17"/>
        <end position="36"/>
    </location>
</feature>
<evidence type="ECO:0000313" key="2">
    <source>
        <dbReference type="EMBL" id="MDR6334554.1"/>
    </source>
</evidence>
<keyword evidence="1" id="KW-0472">Membrane</keyword>